<comment type="similarity">
    <text evidence="2 5">Belongs to the pseudouridine synthase TruB family. Type 1 subfamily.</text>
</comment>
<accession>E3CZL2</accession>
<dbReference type="InterPro" id="IPR032819">
    <property type="entry name" value="TruB_C"/>
</dbReference>
<evidence type="ECO:0000259" key="6">
    <source>
        <dbReference type="Pfam" id="PF01509"/>
    </source>
</evidence>
<evidence type="ECO:0000256" key="2">
    <source>
        <dbReference type="ARBA" id="ARBA00005642"/>
    </source>
</evidence>
<name>E3CZL2_9BACT</name>
<evidence type="ECO:0000259" key="7">
    <source>
        <dbReference type="Pfam" id="PF16198"/>
    </source>
</evidence>
<feature type="domain" description="Pseudouridine synthase II N-terminal" evidence="6">
    <location>
        <begin position="26"/>
        <end position="176"/>
    </location>
</feature>
<dbReference type="GO" id="GO:0160148">
    <property type="term" value="F:tRNA pseudouridine(55) synthase activity"/>
    <property type="evidence" value="ECO:0007669"/>
    <property type="project" value="UniProtKB-EC"/>
</dbReference>
<sequence>MTSSGILLLDKADGTRSTACVDRVRTILGRKTKVGHAGTLDSTASGLLVLLVGKATRLASLVMSFPKVYQASIQCGVTTSTDDRSGEVLSRRPFDHVHPEGIRRVLPGFLGWRSQVPPQVSAVHVAGQRAHDLARKGVAPELSPRPVFLRRLDLTGFDPASGRMELRVLCSKGTYVRSLARDLGERLGCGAHLAALRRTHIGPWAADQGLPSDQAFGASSGFLREALLPLDSLQRALPSYRAGAKEAEACLHGAPLRLDRLQAVAPGTCPSTGLVLVLHGHGVSLYRPAYEGDQPILACEANLGEPEALLS</sequence>
<protein>
    <recommendedName>
        <fullName evidence="5">tRNA pseudouridine synthase B</fullName>
        <ecNumber evidence="5">5.4.99.25</ecNumber>
    </recommendedName>
    <alternativeName>
        <fullName evidence="5">tRNA pseudouridine(55) synthase</fullName>
        <shortName evidence="5">Psi55 synthase</shortName>
    </alternativeName>
    <alternativeName>
        <fullName evidence="5">tRNA pseudouridylate synthase</fullName>
    </alternativeName>
    <alternativeName>
        <fullName evidence="5">tRNA-uridine isomerase</fullName>
    </alternativeName>
</protein>
<dbReference type="GO" id="GO:0031119">
    <property type="term" value="P:tRNA pseudouridine synthesis"/>
    <property type="evidence" value="ECO:0007669"/>
    <property type="project" value="UniProtKB-UniRule"/>
</dbReference>
<dbReference type="Pfam" id="PF01509">
    <property type="entry name" value="TruB_N"/>
    <property type="match status" value="1"/>
</dbReference>
<dbReference type="Gene3D" id="3.30.2350.10">
    <property type="entry name" value="Pseudouridine synthase"/>
    <property type="match status" value="1"/>
</dbReference>
<dbReference type="InterPro" id="IPR014780">
    <property type="entry name" value="tRNA_psdUridine_synth_TruB"/>
</dbReference>
<dbReference type="Proteomes" id="UP000005096">
    <property type="component" value="Chromosome"/>
</dbReference>
<dbReference type="InterPro" id="IPR020103">
    <property type="entry name" value="PsdUridine_synth_cat_dom_sf"/>
</dbReference>
<dbReference type="GO" id="GO:1990481">
    <property type="term" value="P:mRNA pseudouridine synthesis"/>
    <property type="evidence" value="ECO:0007669"/>
    <property type="project" value="TreeGrafter"/>
</dbReference>
<dbReference type="PANTHER" id="PTHR13767:SF2">
    <property type="entry name" value="PSEUDOURIDYLATE SYNTHASE TRUB1"/>
    <property type="match status" value="1"/>
</dbReference>
<evidence type="ECO:0000256" key="1">
    <source>
        <dbReference type="ARBA" id="ARBA00000385"/>
    </source>
</evidence>
<evidence type="ECO:0000256" key="5">
    <source>
        <dbReference type="HAMAP-Rule" id="MF_01080"/>
    </source>
</evidence>
<organism evidence="8 9">
    <name type="scientific">Aminomonas paucivorans DSM 12260</name>
    <dbReference type="NCBI Taxonomy" id="584708"/>
    <lineage>
        <taxon>Bacteria</taxon>
        <taxon>Thermotogati</taxon>
        <taxon>Synergistota</taxon>
        <taxon>Synergistia</taxon>
        <taxon>Synergistales</taxon>
        <taxon>Synergistaceae</taxon>
        <taxon>Aminomonas</taxon>
    </lineage>
</organism>
<dbReference type="AlphaFoldDB" id="E3CZL2"/>
<feature type="active site" description="Nucleophile" evidence="5">
    <location>
        <position position="41"/>
    </location>
</feature>
<dbReference type="EC" id="5.4.99.25" evidence="5"/>
<evidence type="ECO:0000313" key="9">
    <source>
        <dbReference type="Proteomes" id="UP000005096"/>
    </source>
</evidence>
<keyword evidence="9" id="KW-1185">Reference proteome</keyword>
<dbReference type="NCBIfam" id="TIGR00431">
    <property type="entry name" value="TruB"/>
    <property type="match status" value="1"/>
</dbReference>
<keyword evidence="4 5" id="KW-0413">Isomerase</keyword>
<dbReference type="HAMAP" id="MF_01080">
    <property type="entry name" value="TruB_bact"/>
    <property type="match status" value="1"/>
</dbReference>
<dbReference type="CDD" id="cd02573">
    <property type="entry name" value="PseudoU_synth_EcTruB"/>
    <property type="match status" value="1"/>
</dbReference>
<dbReference type="HOGENOM" id="CLU_032087_0_1_0"/>
<evidence type="ECO:0000256" key="4">
    <source>
        <dbReference type="ARBA" id="ARBA00023235"/>
    </source>
</evidence>
<reference evidence="8 9" key="1">
    <citation type="journal article" date="2010" name="Stand. Genomic Sci.">
        <title>Non-contiguous finished genome sequence of Aminomonas paucivorans type strain (GLU-3).</title>
        <authorList>
            <person name="Pitluck S."/>
            <person name="Yasawong M."/>
            <person name="Held B."/>
            <person name="Lapidus A."/>
            <person name="Nolan M."/>
            <person name="Copeland A."/>
            <person name="Lucas S."/>
            <person name="Del Rio T.G."/>
            <person name="Tice H."/>
            <person name="Cheng J.F."/>
            <person name="Chertkov O."/>
            <person name="Goodwin L."/>
            <person name="Tapia R."/>
            <person name="Han C."/>
            <person name="Liolios K."/>
            <person name="Ivanova N."/>
            <person name="Mavromatis K."/>
            <person name="Ovchinnikova G."/>
            <person name="Pati A."/>
            <person name="Chen A."/>
            <person name="Palaniappan K."/>
            <person name="Land M."/>
            <person name="Hauser L."/>
            <person name="Chang Y.J."/>
            <person name="Jeffries C.D."/>
            <person name="Pukall R."/>
            <person name="Spring S."/>
            <person name="Rohde M."/>
            <person name="Sikorski J."/>
            <person name="Goker M."/>
            <person name="Woyke T."/>
            <person name="Bristow J."/>
            <person name="Eisen J.A."/>
            <person name="Markowitz V."/>
            <person name="Hugenholtz P."/>
            <person name="Kyrpides N.C."/>
            <person name="Klenk H.P."/>
        </authorList>
    </citation>
    <scope>NUCLEOTIDE SEQUENCE [LARGE SCALE GENOMIC DNA]</scope>
    <source>
        <strain evidence="8 9">DSM 12260</strain>
    </source>
</reference>
<dbReference type="InterPro" id="IPR002501">
    <property type="entry name" value="PsdUridine_synth_N"/>
</dbReference>
<dbReference type="SUPFAM" id="SSF55120">
    <property type="entry name" value="Pseudouridine synthase"/>
    <property type="match status" value="1"/>
</dbReference>
<feature type="domain" description="tRNA pseudouridylate synthase B C-terminal" evidence="7">
    <location>
        <begin position="177"/>
        <end position="232"/>
    </location>
</feature>
<dbReference type="PaxDb" id="584708-Apau_1375"/>
<dbReference type="GO" id="GO:0003723">
    <property type="term" value="F:RNA binding"/>
    <property type="evidence" value="ECO:0007669"/>
    <property type="project" value="InterPro"/>
</dbReference>
<gene>
    <name evidence="5" type="primary">truB</name>
    <name evidence="8" type="ORF">Apau_1375</name>
</gene>
<dbReference type="RefSeq" id="WP_006301000.1">
    <property type="nucleotide sequence ID" value="NZ_CM001022.1"/>
</dbReference>
<keyword evidence="3 5" id="KW-0819">tRNA processing</keyword>
<comment type="catalytic activity">
    <reaction evidence="1 5">
        <text>uridine(55) in tRNA = pseudouridine(55) in tRNA</text>
        <dbReference type="Rhea" id="RHEA:42532"/>
        <dbReference type="Rhea" id="RHEA-COMP:10101"/>
        <dbReference type="Rhea" id="RHEA-COMP:10102"/>
        <dbReference type="ChEBI" id="CHEBI:65314"/>
        <dbReference type="ChEBI" id="CHEBI:65315"/>
        <dbReference type="EC" id="5.4.99.25"/>
    </reaction>
</comment>
<evidence type="ECO:0000313" key="8">
    <source>
        <dbReference type="EMBL" id="EFQ23796.1"/>
    </source>
</evidence>
<evidence type="ECO:0000256" key="3">
    <source>
        <dbReference type="ARBA" id="ARBA00022694"/>
    </source>
</evidence>
<dbReference type="EMBL" id="CM001022">
    <property type="protein sequence ID" value="EFQ23796.1"/>
    <property type="molecule type" value="Genomic_DNA"/>
</dbReference>
<dbReference type="Pfam" id="PF16198">
    <property type="entry name" value="TruB_C_2"/>
    <property type="match status" value="1"/>
</dbReference>
<dbReference type="STRING" id="584708.Apau_1375"/>
<dbReference type="OrthoDB" id="9802309at2"/>
<proteinExistence type="inferred from homology"/>
<dbReference type="PANTHER" id="PTHR13767">
    <property type="entry name" value="TRNA-PSEUDOURIDINE SYNTHASE"/>
    <property type="match status" value="1"/>
</dbReference>
<dbReference type="eggNOG" id="COG0130">
    <property type="taxonomic scope" value="Bacteria"/>
</dbReference>
<comment type="function">
    <text evidence="5">Responsible for synthesis of pseudouridine from uracil-55 in the psi GC loop of transfer RNAs.</text>
</comment>